<feature type="region of interest" description="Disordered" evidence="1">
    <location>
        <begin position="1"/>
        <end position="20"/>
    </location>
</feature>
<organism evidence="2 3">
    <name type="scientific">Oryza meyeriana var. granulata</name>
    <dbReference type="NCBI Taxonomy" id="110450"/>
    <lineage>
        <taxon>Eukaryota</taxon>
        <taxon>Viridiplantae</taxon>
        <taxon>Streptophyta</taxon>
        <taxon>Embryophyta</taxon>
        <taxon>Tracheophyta</taxon>
        <taxon>Spermatophyta</taxon>
        <taxon>Magnoliopsida</taxon>
        <taxon>Liliopsida</taxon>
        <taxon>Poales</taxon>
        <taxon>Poaceae</taxon>
        <taxon>BOP clade</taxon>
        <taxon>Oryzoideae</taxon>
        <taxon>Oryzeae</taxon>
        <taxon>Oryzinae</taxon>
        <taxon>Oryza</taxon>
        <taxon>Oryza meyeriana</taxon>
    </lineage>
</organism>
<accession>A0A6G1EAI1</accession>
<protein>
    <submittedName>
        <fullName evidence="2">Uncharacterized protein</fullName>
    </submittedName>
</protein>
<feature type="compositionally biased region" description="Gly residues" evidence="1">
    <location>
        <begin position="1"/>
        <end position="12"/>
    </location>
</feature>
<proteinExistence type="predicted"/>
<reference evidence="2 3" key="1">
    <citation type="submission" date="2019-11" db="EMBL/GenBank/DDBJ databases">
        <title>Whole genome sequence of Oryza granulata.</title>
        <authorList>
            <person name="Li W."/>
        </authorList>
    </citation>
    <scope>NUCLEOTIDE SEQUENCE [LARGE SCALE GENOMIC DNA]</scope>
    <source>
        <strain evidence="3">cv. Menghai</strain>
        <tissue evidence="2">Leaf</tissue>
    </source>
</reference>
<dbReference type="EMBL" id="SPHZ02000004">
    <property type="protein sequence ID" value="KAF0921747.1"/>
    <property type="molecule type" value="Genomic_DNA"/>
</dbReference>
<gene>
    <name evidence="2" type="ORF">E2562_017014</name>
</gene>
<dbReference type="AlphaFoldDB" id="A0A6G1EAI1"/>
<evidence type="ECO:0000313" key="2">
    <source>
        <dbReference type="EMBL" id="KAF0921747.1"/>
    </source>
</evidence>
<evidence type="ECO:0000256" key="1">
    <source>
        <dbReference type="SAM" id="MobiDB-lite"/>
    </source>
</evidence>
<name>A0A6G1EAI1_9ORYZ</name>
<sequence length="105" mass="10869">MAEAGPEGGGSPCPGRPGVWGIGEELSSSLLLLIVASKGTAAVPRVGEGAATKLWEGEGEPPRRQGWGRELLLLSGPQRWIRPPPSLWRPDLVAPELQTAGSGGP</sequence>
<keyword evidence="3" id="KW-1185">Reference proteome</keyword>
<comment type="caution">
    <text evidence="2">The sequence shown here is derived from an EMBL/GenBank/DDBJ whole genome shotgun (WGS) entry which is preliminary data.</text>
</comment>
<evidence type="ECO:0000313" key="3">
    <source>
        <dbReference type="Proteomes" id="UP000479710"/>
    </source>
</evidence>
<dbReference type="Proteomes" id="UP000479710">
    <property type="component" value="Unassembled WGS sequence"/>
</dbReference>